<dbReference type="InterPro" id="IPR015856">
    <property type="entry name" value="ABC_transpr_CbiO/EcfA_su"/>
</dbReference>
<evidence type="ECO:0000256" key="4">
    <source>
        <dbReference type="ARBA" id="ARBA00022475"/>
    </source>
</evidence>
<dbReference type="InterPro" id="IPR017871">
    <property type="entry name" value="ABC_transporter-like_CS"/>
</dbReference>
<dbReference type="GO" id="GO:0005524">
    <property type="term" value="F:ATP binding"/>
    <property type="evidence" value="ECO:0007669"/>
    <property type="project" value="UniProtKB-KW"/>
</dbReference>
<keyword evidence="8" id="KW-0472">Membrane</keyword>
<keyword evidence="5" id="KW-0547">Nucleotide-binding</keyword>
<proteinExistence type="inferred from homology"/>
<comment type="function">
    <text evidence="9">Probably part of an ABC transporter complex. Responsible for energy coupling to the transport system.</text>
</comment>
<dbReference type="Proteomes" id="UP000277582">
    <property type="component" value="Unassembled WGS sequence"/>
</dbReference>
<dbReference type="CDD" id="cd03225">
    <property type="entry name" value="ABC_cobalt_CbiO_domain1"/>
    <property type="match status" value="1"/>
</dbReference>
<comment type="subcellular location">
    <subcellularLocation>
        <location evidence="1">Cell membrane</location>
    </subcellularLocation>
</comment>
<dbReference type="GO" id="GO:0016887">
    <property type="term" value="F:ATP hydrolysis activity"/>
    <property type="evidence" value="ECO:0007669"/>
    <property type="project" value="InterPro"/>
</dbReference>
<dbReference type="GO" id="GO:0042626">
    <property type="term" value="F:ATPase-coupled transmembrane transporter activity"/>
    <property type="evidence" value="ECO:0007669"/>
    <property type="project" value="TreeGrafter"/>
</dbReference>
<dbReference type="Gene3D" id="3.40.50.300">
    <property type="entry name" value="P-loop containing nucleotide triphosphate hydrolases"/>
    <property type="match status" value="1"/>
</dbReference>
<evidence type="ECO:0000256" key="8">
    <source>
        <dbReference type="ARBA" id="ARBA00023136"/>
    </source>
</evidence>
<dbReference type="PROSITE" id="PS50893">
    <property type="entry name" value="ABC_TRANSPORTER_2"/>
    <property type="match status" value="1"/>
</dbReference>
<organism evidence="11 13">
    <name type="scientific">Candidatus Methanodesulfokora washburnensis</name>
    <dbReference type="NCBI Taxonomy" id="2478471"/>
    <lineage>
        <taxon>Archaea</taxon>
        <taxon>Thermoproteota</taxon>
        <taxon>Candidatus Korarchaeia</taxon>
        <taxon>Candidatus Korarchaeia incertae sedis</taxon>
        <taxon>Candidatus Methanodesulfokora</taxon>
    </lineage>
</organism>
<dbReference type="InterPro" id="IPR027417">
    <property type="entry name" value="P-loop_NTPase"/>
</dbReference>
<keyword evidence="3" id="KW-0813">Transport</keyword>
<dbReference type="InterPro" id="IPR003439">
    <property type="entry name" value="ABC_transporter-like_ATP-bd"/>
</dbReference>
<evidence type="ECO:0000259" key="10">
    <source>
        <dbReference type="PROSITE" id="PS50893"/>
    </source>
</evidence>
<dbReference type="Pfam" id="PF00005">
    <property type="entry name" value="ABC_tran"/>
    <property type="match status" value="1"/>
</dbReference>
<evidence type="ECO:0000256" key="6">
    <source>
        <dbReference type="ARBA" id="ARBA00022840"/>
    </source>
</evidence>
<protein>
    <submittedName>
        <fullName evidence="11">ABC transporter ATP-binding protein</fullName>
    </submittedName>
</protein>
<evidence type="ECO:0000256" key="5">
    <source>
        <dbReference type="ARBA" id="ARBA00022741"/>
    </source>
</evidence>
<dbReference type="EMBL" id="RCOS01000113">
    <property type="protein sequence ID" value="RSN73595.1"/>
    <property type="molecule type" value="Genomic_DNA"/>
</dbReference>
<sequence>MSKKGERELIEIERVSFKYSGSNEYALKDLSLSISRPSITAIVGRNGAGKSTLLRLLNGLIPHFYEGEFRGRVLVDGVDTREVDISDLSRKVGLVFQNPEHMFFSETVWDEVIFGPKALGRNDFEELGEKALRLTGLTDMKDYPPWSLSGGEMKRLSIACILSMETDYIALDEPTVGQDAVSRRELIEILRNLRNMGKGIIVVSHDLEWISDLRPDRIIVIRDGYVFVDGGRDLLADVTILARAGLIPPMSAIIGRAIGVRGFGIDDILKEVLG</sequence>
<comment type="similarity">
    <text evidence="2">Belongs to the ABC transporter superfamily.</text>
</comment>
<keyword evidence="4" id="KW-1003">Cell membrane</keyword>
<reference evidence="11 13" key="1">
    <citation type="submission" date="2018-10" db="EMBL/GenBank/DDBJ databases">
        <title>Co-occurring genomic capacity for anaerobic methane metabolism and dissimilatory sulfite reduction discovered in the Korarchaeota.</title>
        <authorList>
            <person name="Mckay L.J."/>
            <person name="Dlakic M."/>
            <person name="Fields M.W."/>
            <person name="Delmont T.O."/>
            <person name="Eren A.M."/>
            <person name="Jay Z.J."/>
            <person name="Klingelsmith K.B."/>
            <person name="Rusch D.B."/>
            <person name="Inskeep W.P."/>
        </authorList>
    </citation>
    <scope>NUCLEOTIDE SEQUENCE [LARGE SCALE GENOMIC DNA]</scope>
    <source>
        <strain evidence="11 13">MDKW</strain>
    </source>
</reference>
<feature type="domain" description="ABC transporter" evidence="10">
    <location>
        <begin position="10"/>
        <end position="248"/>
    </location>
</feature>
<dbReference type="SMART" id="SM00382">
    <property type="entry name" value="AAA"/>
    <property type="match status" value="1"/>
</dbReference>
<dbReference type="EMBL" id="RXII01000121">
    <property type="protein sequence ID" value="RZN58198.1"/>
    <property type="molecule type" value="Genomic_DNA"/>
</dbReference>
<evidence type="ECO:0000313" key="11">
    <source>
        <dbReference type="EMBL" id="RSN73595.1"/>
    </source>
</evidence>
<dbReference type="InterPro" id="IPR050095">
    <property type="entry name" value="ECF_ABC_transporter_ATP-bd"/>
</dbReference>
<evidence type="ECO:0000313" key="14">
    <source>
        <dbReference type="Proteomes" id="UP000316217"/>
    </source>
</evidence>
<evidence type="ECO:0000313" key="12">
    <source>
        <dbReference type="EMBL" id="RZN58198.1"/>
    </source>
</evidence>
<dbReference type="PANTHER" id="PTHR43553">
    <property type="entry name" value="HEAVY METAL TRANSPORTER"/>
    <property type="match status" value="1"/>
</dbReference>
<dbReference type="Proteomes" id="UP000316217">
    <property type="component" value="Unassembled WGS sequence"/>
</dbReference>
<dbReference type="AlphaFoldDB" id="A0A3R9QD24"/>
<dbReference type="FunFam" id="3.40.50.300:FF:000224">
    <property type="entry name" value="Energy-coupling factor transporter ATP-binding protein EcfA"/>
    <property type="match status" value="1"/>
</dbReference>
<evidence type="ECO:0000256" key="1">
    <source>
        <dbReference type="ARBA" id="ARBA00004236"/>
    </source>
</evidence>
<dbReference type="SUPFAM" id="SSF52540">
    <property type="entry name" value="P-loop containing nucleoside triphosphate hydrolases"/>
    <property type="match status" value="1"/>
</dbReference>
<dbReference type="GO" id="GO:0043190">
    <property type="term" value="C:ATP-binding cassette (ABC) transporter complex"/>
    <property type="evidence" value="ECO:0007669"/>
    <property type="project" value="TreeGrafter"/>
</dbReference>
<keyword evidence="13" id="KW-1185">Reference proteome</keyword>
<evidence type="ECO:0000256" key="2">
    <source>
        <dbReference type="ARBA" id="ARBA00005417"/>
    </source>
</evidence>
<accession>A0A3R9QD24</accession>
<reference evidence="12 14" key="2">
    <citation type="journal article" date="2019" name="Nat. Microbiol.">
        <title>Wide diversity of methane and short-chain alkane metabolisms in uncultured archaea.</title>
        <authorList>
            <person name="Borrel G."/>
            <person name="Adam P.S."/>
            <person name="McKay L.J."/>
            <person name="Chen L.X."/>
            <person name="Sierra-Garcia I.N."/>
            <person name="Sieber C.M."/>
            <person name="Letourneur Q."/>
            <person name="Ghozlane A."/>
            <person name="Andersen G.L."/>
            <person name="Li W.J."/>
            <person name="Hallam S.J."/>
            <person name="Muyzer G."/>
            <person name="de Oliveira V.M."/>
            <person name="Inskeep W.P."/>
            <person name="Banfield J.F."/>
            <person name="Gribaldo S."/>
        </authorList>
    </citation>
    <scope>NUCLEOTIDE SEQUENCE [LARGE SCALE GENOMIC DNA]</scope>
    <source>
        <strain evidence="12">NM4</strain>
    </source>
</reference>
<dbReference type="InterPro" id="IPR003593">
    <property type="entry name" value="AAA+_ATPase"/>
</dbReference>
<name>A0A3R9QD24_9CREN</name>
<evidence type="ECO:0000256" key="7">
    <source>
        <dbReference type="ARBA" id="ARBA00022967"/>
    </source>
</evidence>
<evidence type="ECO:0000256" key="9">
    <source>
        <dbReference type="ARBA" id="ARBA00025157"/>
    </source>
</evidence>
<gene>
    <name evidence="11" type="ORF">D6D85_09995</name>
    <name evidence="12" type="ORF">EF810_07915</name>
</gene>
<keyword evidence="6 11" id="KW-0067">ATP-binding</keyword>
<evidence type="ECO:0000313" key="13">
    <source>
        <dbReference type="Proteomes" id="UP000277582"/>
    </source>
</evidence>
<dbReference type="PROSITE" id="PS00211">
    <property type="entry name" value="ABC_TRANSPORTER_1"/>
    <property type="match status" value="1"/>
</dbReference>
<comment type="caution">
    <text evidence="11">The sequence shown here is derived from an EMBL/GenBank/DDBJ whole genome shotgun (WGS) entry which is preliminary data.</text>
</comment>
<evidence type="ECO:0000256" key="3">
    <source>
        <dbReference type="ARBA" id="ARBA00022448"/>
    </source>
</evidence>
<keyword evidence="7" id="KW-1278">Translocase</keyword>
<dbReference type="PANTHER" id="PTHR43553:SF25">
    <property type="entry name" value="ABC-TYPE COBALT TRANSPORT SYSTEM, ATPASE COMPONENT"/>
    <property type="match status" value="1"/>
</dbReference>